<keyword evidence="1" id="KW-0472">Membrane</keyword>
<name>A0A9D4HG70_DREPO</name>
<protein>
    <submittedName>
        <fullName evidence="2">Uncharacterized protein</fullName>
    </submittedName>
</protein>
<dbReference type="Proteomes" id="UP000828390">
    <property type="component" value="Unassembled WGS sequence"/>
</dbReference>
<accession>A0A9D4HG70</accession>
<proteinExistence type="predicted"/>
<evidence type="ECO:0000256" key="1">
    <source>
        <dbReference type="SAM" id="Phobius"/>
    </source>
</evidence>
<sequence>MPNNPLVVCDDGGASDDDSLCSLAGKCDDDFLMILAVADVVVCDDGGASDDDSLCSLAGKCGDDFLMIRAVVDVVGCDDDGASDKTGLRSLRRLIGVQVSKFITSCFFAGFFALFTRCKFTVVDLLLRHCHRL</sequence>
<dbReference type="EMBL" id="JAIWYP010000013">
    <property type="protein sequence ID" value="KAH3717797.1"/>
    <property type="molecule type" value="Genomic_DNA"/>
</dbReference>
<feature type="transmembrane region" description="Helical" evidence="1">
    <location>
        <begin position="94"/>
        <end position="115"/>
    </location>
</feature>
<keyword evidence="1" id="KW-1133">Transmembrane helix</keyword>
<keyword evidence="3" id="KW-1185">Reference proteome</keyword>
<comment type="caution">
    <text evidence="2">The sequence shown here is derived from an EMBL/GenBank/DDBJ whole genome shotgun (WGS) entry which is preliminary data.</text>
</comment>
<evidence type="ECO:0000313" key="3">
    <source>
        <dbReference type="Proteomes" id="UP000828390"/>
    </source>
</evidence>
<reference evidence="2" key="2">
    <citation type="submission" date="2020-11" db="EMBL/GenBank/DDBJ databases">
        <authorList>
            <person name="McCartney M.A."/>
            <person name="Auch B."/>
            <person name="Kono T."/>
            <person name="Mallez S."/>
            <person name="Becker A."/>
            <person name="Gohl D.M."/>
            <person name="Silverstein K.A.T."/>
            <person name="Koren S."/>
            <person name="Bechman K.B."/>
            <person name="Herman A."/>
            <person name="Abrahante J.E."/>
            <person name="Garbe J."/>
        </authorList>
    </citation>
    <scope>NUCLEOTIDE SEQUENCE</scope>
    <source>
        <strain evidence="2">Duluth1</strain>
        <tissue evidence="2">Whole animal</tissue>
    </source>
</reference>
<organism evidence="2 3">
    <name type="scientific">Dreissena polymorpha</name>
    <name type="common">Zebra mussel</name>
    <name type="synonym">Mytilus polymorpha</name>
    <dbReference type="NCBI Taxonomy" id="45954"/>
    <lineage>
        <taxon>Eukaryota</taxon>
        <taxon>Metazoa</taxon>
        <taxon>Spiralia</taxon>
        <taxon>Lophotrochozoa</taxon>
        <taxon>Mollusca</taxon>
        <taxon>Bivalvia</taxon>
        <taxon>Autobranchia</taxon>
        <taxon>Heteroconchia</taxon>
        <taxon>Euheterodonta</taxon>
        <taxon>Imparidentia</taxon>
        <taxon>Neoheterodontei</taxon>
        <taxon>Myida</taxon>
        <taxon>Dreissenoidea</taxon>
        <taxon>Dreissenidae</taxon>
        <taxon>Dreissena</taxon>
    </lineage>
</organism>
<gene>
    <name evidence="2" type="ORF">DPMN_060593</name>
</gene>
<dbReference type="AlphaFoldDB" id="A0A9D4HG70"/>
<evidence type="ECO:0000313" key="2">
    <source>
        <dbReference type="EMBL" id="KAH3717797.1"/>
    </source>
</evidence>
<reference evidence="2" key="1">
    <citation type="journal article" date="2019" name="bioRxiv">
        <title>The Genome of the Zebra Mussel, Dreissena polymorpha: A Resource for Invasive Species Research.</title>
        <authorList>
            <person name="McCartney M.A."/>
            <person name="Auch B."/>
            <person name="Kono T."/>
            <person name="Mallez S."/>
            <person name="Zhang Y."/>
            <person name="Obille A."/>
            <person name="Becker A."/>
            <person name="Abrahante J.E."/>
            <person name="Garbe J."/>
            <person name="Badalamenti J.P."/>
            <person name="Herman A."/>
            <person name="Mangelson H."/>
            <person name="Liachko I."/>
            <person name="Sullivan S."/>
            <person name="Sone E.D."/>
            <person name="Koren S."/>
            <person name="Silverstein K.A.T."/>
            <person name="Beckman K.B."/>
            <person name="Gohl D.M."/>
        </authorList>
    </citation>
    <scope>NUCLEOTIDE SEQUENCE</scope>
    <source>
        <strain evidence="2">Duluth1</strain>
        <tissue evidence="2">Whole animal</tissue>
    </source>
</reference>
<keyword evidence="1" id="KW-0812">Transmembrane</keyword>